<dbReference type="SUPFAM" id="SSF54862">
    <property type="entry name" value="4Fe-4S ferredoxins"/>
    <property type="match status" value="1"/>
</dbReference>
<dbReference type="AlphaFoldDB" id="A0A4R1R958"/>
<keyword evidence="6" id="KW-0408">Iron</keyword>
<sequence length="287" mass="31991">MSTPDFDLAALKKVGMIQQKQKEYFAMRLHAVGGDFSAAQLQKVAEVAAAYGRGQIHLSTRQGIEIHFVHYSKLEAARLELEKAGIAMGACGPRIRIVVACPGSSTCRWGTIDTKTVARSLDEKYFRQDTPHKFKMAVTGCPHNCAKATENDLGIMGGILPAWQSERCTGCDLCVNSCPAGAIYQQDGEYRLDETKCIYCSICTANCPTDAWFAAKQGYIVWIGGTMGKTPRLATKLRTLIEDEAELYRLVDKVVEYYRQHGRKRERFGHMIDRIGPDKVKEDLLNE</sequence>
<keyword evidence="4" id="KW-0479">Metal-binding</keyword>
<proteinExistence type="inferred from homology"/>
<dbReference type="GO" id="GO:0016002">
    <property type="term" value="F:sulfite reductase activity"/>
    <property type="evidence" value="ECO:0007669"/>
    <property type="project" value="TreeGrafter"/>
</dbReference>
<dbReference type="GO" id="GO:0009337">
    <property type="term" value="C:sulfite reductase complex (NADPH)"/>
    <property type="evidence" value="ECO:0007669"/>
    <property type="project" value="TreeGrafter"/>
</dbReference>
<dbReference type="SUPFAM" id="SSF56014">
    <property type="entry name" value="Nitrite and sulphite reductase 4Fe-4S domain-like"/>
    <property type="match status" value="1"/>
</dbReference>
<evidence type="ECO:0000256" key="2">
    <source>
        <dbReference type="ARBA" id="ARBA00022485"/>
    </source>
</evidence>
<dbReference type="RefSeq" id="WP_132015840.1">
    <property type="nucleotide sequence ID" value="NZ_SLUN01000027.1"/>
</dbReference>
<dbReference type="EMBL" id="SLUN01000027">
    <property type="protein sequence ID" value="TCL62168.1"/>
    <property type="molecule type" value="Genomic_DNA"/>
</dbReference>
<evidence type="ECO:0000256" key="3">
    <source>
        <dbReference type="ARBA" id="ARBA00022617"/>
    </source>
</evidence>
<dbReference type="InterPro" id="IPR045169">
    <property type="entry name" value="NO2/SO3_Rdtase_4Fe4S_prot"/>
</dbReference>
<feature type="domain" description="4Fe-4S ferredoxin-type" evidence="8">
    <location>
        <begin position="159"/>
        <end position="188"/>
    </location>
</feature>
<dbReference type="PROSITE" id="PS00198">
    <property type="entry name" value="4FE4S_FER_1"/>
    <property type="match status" value="2"/>
</dbReference>
<dbReference type="InterPro" id="IPR006067">
    <property type="entry name" value="NO2/SO3_Rdtase_4Fe4S_dom"/>
</dbReference>
<reference evidence="9 10" key="1">
    <citation type="submission" date="2019-03" db="EMBL/GenBank/DDBJ databases">
        <title>Genomic Encyclopedia of Type Strains, Phase IV (KMG-IV): sequencing the most valuable type-strain genomes for metagenomic binning, comparative biology and taxonomic classification.</title>
        <authorList>
            <person name="Goeker M."/>
        </authorList>
    </citation>
    <scope>NUCLEOTIDE SEQUENCE [LARGE SCALE GENOMIC DNA]</scope>
    <source>
        <strain evidence="9 10">LX-B</strain>
    </source>
</reference>
<dbReference type="InterPro" id="IPR017900">
    <property type="entry name" value="4Fe4S_Fe_S_CS"/>
</dbReference>
<dbReference type="GO" id="GO:0000103">
    <property type="term" value="P:sulfate assimilation"/>
    <property type="evidence" value="ECO:0007669"/>
    <property type="project" value="TreeGrafter"/>
</dbReference>
<dbReference type="PROSITE" id="PS51379">
    <property type="entry name" value="4FE4S_FER_2"/>
    <property type="match status" value="2"/>
</dbReference>
<name>A0A4R1R958_HYDET</name>
<keyword evidence="3" id="KW-0349">Heme</keyword>
<dbReference type="InterPro" id="IPR045854">
    <property type="entry name" value="NO2/SO3_Rdtase_4Fe4S_sf"/>
</dbReference>
<dbReference type="GO" id="GO:0020037">
    <property type="term" value="F:heme binding"/>
    <property type="evidence" value="ECO:0007669"/>
    <property type="project" value="InterPro"/>
</dbReference>
<dbReference type="Proteomes" id="UP000295008">
    <property type="component" value="Unassembled WGS sequence"/>
</dbReference>
<keyword evidence="5" id="KW-0560">Oxidoreductase</keyword>
<dbReference type="InterPro" id="IPR005117">
    <property type="entry name" value="NiRdtase/SiRdtase_haem-b_fer"/>
</dbReference>
<dbReference type="PRINTS" id="PR00397">
    <property type="entry name" value="SIROHAEM"/>
</dbReference>
<dbReference type="Gene3D" id="3.30.70.20">
    <property type="match status" value="1"/>
</dbReference>
<protein>
    <submittedName>
        <fullName evidence="9">Dissimilatory sulfite reductase (Desulfoviridin) alpha/beta subunit</fullName>
    </submittedName>
</protein>
<evidence type="ECO:0000256" key="7">
    <source>
        <dbReference type="ARBA" id="ARBA00023014"/>
    </source>
</evidence>
<organism evidence="9 10">
    <name type="scientific">Hydrogenispora ethanolica</name>
    <dbReference type="NCBI Taxonomy" id="1082276"/>
    <lineage>
        <taxon>Bacteria</taxon>
        <taxon>Bacillati</taxon>
        <taxon>Bacillota</taxon>
        <taxon>Hydrogenispora</taxon>
    </lineage>
</organism>
<dbReference type="InterPro" id="IPR017896">
    <property type="entry name" value="4Fe4S_Fe-S-bd"/>
</dbReference>
<evidence type="ECO:0000256" key="4">
    <source>
        <dbReference type="ARBA" id="ARBA00022723"/>
    </source>
</evidence>
<evidence type="ECO:0000256" key="5">
    <source>
        <dbReference type="ARBA" id="ARBA00023002"/>
    </source>
</evidence>
<dbReference type="Pfam" id="PF03460">
    <property type="entry name" value="NIR_SIR_ferr"/>
    <property type="match status" value="1"/>
</dbReference>
<dbReference type="Pfam" id="PF00037">
    <property type="entry name" value="Fer4"/>
    <property type="match status" value="2"/>
</dbReference>
<evidence type="ECO:0000313" key="10">
    <source>
        <dbReference type="Proteomes" id="UP000295008"/>
    </source>
</evidence>
<dbReference type="GO" id="GO:0051539">
    <property type="term" value="F:4 iron, 4 sulfur cluster binding"/>
    <property type="evidence" value="ECO:0007669"/>
    <property type="project" value="UniProtKB-KW"/>
</dbReference>
<keyword evidence="7" id="KW-0411">Iron-sulfur</keyword>
<dbReference type="OrthoDB" id="9800558at2"/>
<accession>A0A4R1R958</accession>
<dbReference type="PANTHER" id="PTHR11493">
    <property type="entry name" value="SULFITE REDUCTASE [NADPH] SUBUNIT BETA-RELATED"/>
    <property type="match status" value="1"/>
</dbReference>
<gene>
    <name evidence="9" type="ORF">EDC14_102718</name>
</gene>
<dbReference type="InterPro" id="IPR036136">
    <property type="entry name" value="Nit/Sulf_reduc_fer-like_dom_sf"/>
</dbReference>
<dbReference type="Pfam" id="PF01077">
    <property type="entry name" value="NIR_SIR"/>
    <property type="match status" value="1"/>
</dbReference>
<comment type="similarity">
    <text evidence="1">Belongs to the nitrite and sulfite reductase 4Fe-4S domain family.</text>
</comment>
<comment type="caution">
    <text evidence="9">The sequence shown here is derived from an EMBL/GenBank/DDBJ whole genome shotgun (WGS) entry which is preliminary data.</text>
</comment>
<evidence type="ECO:0000259" key="8">
    <source>
        <dbReference type="PROSITE" id="PS51379"/>
    </source>
</evidence>
<dbReference type="SUPFAM" id="SSF55124">
    <property type="entry name" value="Nitrite/Sulfite reductase N-terminal domain-like"/>
    <property type="match status" value="1"/>
</dbReference>
<dbReference type="GO" id="GO:0046872">
    <property type="term" value="F:metal ion binding"/>
    <property type="evidence" value="ECO:0007669"/>
    <property type="project" value="UniProtKB-KW"/>
</dbReference>
<dbReference type="PROSITE" id="PS00365">
    <property type="entry name" value="NIR_SIR"/>
    <property type="match status" value="1"/>
</dbReference>
<dbReference type="GO" id="GO:0050311">
    <property type="term" value="F:sulfite reductase (ferredoxin) activity"/>
    <property type="evidence" value="ECO:0007669"/>
    <property type="project" value="TreeGrafter"/>
</dbReference>
<keyword evidence="2" id="KW-0004">4Fe-4S</keyword>
<dbReference type="Gene3D" id="3.30.413.10">
    <property type="entry name" value="Sulfite Reductase Hemoprotein, domain 1"/>
    <property type="match status" value="1"/>
</dbReference>
<feature type="domain" description="4Fe-4S ferredoxin-type" evidence="8">
    <location>
        <begin position="189"/>
        <end position="217"/>
    </location>
</feature>
<evidence type="ECO:0000313" key="9">
    <source>
        <dbReference type="EMBL" id="TCL62168.1"/>
    </source>
</evidence>
<dbReference type="PANTHER" id="PTHR11493:SF54">
    <property type="entry name" value="ANAEROBIC SULFITE REDUCTASE SUBUNIT C"/>
    <property type="match status" value="1"/>
</dbReference>
<dbReference type="InterPro" id="IPR006066">
    <property type="entry name" value="NO2/SO3_Rdtase_FeS/sirohaem_BS"/>
</dbReference>
<keyword evidence="10" id="KW-1185">Reference proteome</keyword>
<evidence type="ECO:0000256" key="1">
    <source>
        <dbReference type="ARBA" id="ARBA00010429"/>
    </source>
</evidence>
<evidence type="ECO:0000256" key="6">
    <source>
        <dbReference type="ARBA" id="ARBA00023004"/>
    </source>
</evidence>